<organism evidence="1 3">
    <name type="scientific">Oryza sativa subsp. japonica</name>
    <name type="common">Rice</name>
    <dbReference type="NCBI Taxonomy" id="39947"/>
    <lineage>
        <taxon>Eukaryota</taxon>
        <taxon>Viridiplantae</taxon>
        <taxon>Streptophyta</taxon>
        <taxon>Embryophyta</taxon>
        <taxon>Tracheophyta</taxon>
        <taxon>Spermatophyta</taxon>
        <taxon>Magnoliopsida</taxon>
        <taxon>Liliopsida</taxon>
        <taxon>Poales</taxon>
        <taxon>Poaceae</taxon>
        <taxon>BOP clade</taxon>
        <taxon>Oryzoideae</taxon>
        <taxon>Oryzeae</taxon>
        <taxon>Oryzinae</taxon>
        <taxon>Oryza</taxon>
        <taxon>Oryza sativa</taxon>
    </lineage>
</organism>
<evidence type="ECO:0000313" key="2">
    <source>
        <dbReference type="EMBL" id="BAD01459.1"/>
    </source>
</evidence>
<reference evidence="1" key="1">
    <citation type="submission" date="2001-12" db="EMBL/GenBank/DDBJ databases">
        <title>Oryza sativa nipponbare(GA3) genomic DNA, chromosome 8, PAC clone:P0456B03.</title>
        <authorList>
            <person name="Sasaki T."/>
            <person name="Matsumoto T."/>
            <person name="Yamamoto K."/>
        </authorList>
    </citation>
    <scope>NUCLEOTIDE SEQUENCE</scope>
</reference>
<dbReference type="EMBL" id="AP004463">
    <property type="protein sequence ID" value="BAC55757.1"/>
    <property type="molecule type" value="Genomic_DNA"/>
</dbReference>
<dbReference type="EMBL" id="AP005734">
    <property type="protein sequence ID" value="BAD01459.1"/>
    <property type="molecule type" value="Genomic_DNA"/>
</dbReference>
<evidence type="ECO:0000313" key="3">
    <source>
        <dbReference type="Proteomes" id="UP000000763"/>
    </source>
</evidence>
<sequence>MGGARRRRDGDSRWRHAARRIRCHNDWGVKEVDPAANDDDGYGSRNDDDDYSFLATLLARRHAGVLPQGV</sequence>
<accession>Q84Q39</accession>
<reference evidence="3" key="4">
    <citation type="journal article" date="2008" name="Nucleic Acids Res.">
        <title>The rice annotation project database (RAP-DB): 2008 update.</title>
        <authorList>
            <consortium name="The rice annotation project (RAP)"/>
        </authorList>
    </citation>
    <scope>GENOME REANNOTATION</scope>
    <source>
        <strain evidence="3">cv. Nipponbare</strain>
    </source>
</reference>
<dbReference type="Proteomes" id="UP000000763">
    <property type="component" value="Chromosome 8"/>
</dbReference>
<dbReference type="AlphaFoldDB" id="Q84Q39"/>
<evidence type="ECO:0000313" key="1">
    <source>
        <dbReference type="EMBL" id="BAC55757.1"/>
    </source>
</evidence>
<name>Q84Q39_ORYSJ</name>
<gene>
    <name evidence="1" type="primary">P0456B03.132</name>
    <name evidence="2" type="ORF">OSJNBb0032E15.101</name>
</gene>
<proteinExistence type="predicted"/>
<reference evidence="2" key="2">
    <citation type="submission" date="2002-09" db="EMBL/GenBank/DDBJ databases">
        <title>Oryza sativa nipponbare(GA3) genomic DNA, chromosome 8, BAC clone:OSJNBb0032E15.</title>
        <authorList>
            <person name="Sasaki T."/>
            <person name="Matsumoto T."/>
            <person name="Katayose Y."/>
        </authorList>
    </citation>
    <scope>NUCLEOTIDE SEQUENCE</scope>
</reference>
<protein>
    <submittedName>
        <fullName evidence="1">Uncharacterized protein</fullName>
    </submittedName>
</protein>
<reference evidence="3" key="3">
    <citation type="journal article" date="2005" name="Nature">
        <title>The map-based sequence of the rice genome.</title>
        <authorList>
            <consortium name="International rice genome sequencing project (IRGSP)"/>
            <person name="Matsumoto T."/>
            <person name="Wu J."/>
            <person name="Kanamori H."/>
            <person name="Katayose Y."/>
            <person name="Fujisawa M."/>
            <person name="Namiki N."/>
            <person name="Mizuno H."/>
            <person name="Yamamoto K."/>
            <person name="Antonio B.A."/>
            <person name="Baba T."/>
            <person name="Sakata K."/>
            <person name="Nagamura Y."/>
            <person name="Aoki H."/>
            <person name="Arikawa K."/>
            <person name="Arita K."/>
            <person name="Bito T."/>
            <person name="Chiden Y."/>
            <person name="Fujitsuka N."/>
            <person name="Fukunaka R."/>
            <person name="Hamada M."/>
            <person name="Harada C."/>
            <person name="Hayashi A."/>
            <person name="Hijishita S."/>
            <person name="Honda M."/>
            <person name="Hosokawa S."/>
            <person name="Ichikawa Y."/>
            <person name="Idonuma A."/>
            <person name="Iijima M."/>
            <person name="Ikeda M."/>
            <person name="Ikeno M."/>
            <person name="Ito K."/>
            <person name="Ito S."/>
            <person name="Ito T."/>
            <person name="Ito Y."/>
            <person name="Ito Y."/>
            <person name="Iwabuchi A."/>
            <person name="Kamiya K."/>
            <person name="Karasawa W."/>
            <person name="Kurita K."/>
            <person name="Katagiri S."/>
            <person name="Kikuta A."/>
            <person name="Kobayashi H."/>
            <person name="Kobayashi N."/>
            <person name="Machita K."/>
            <person name="Maehara T."/>
            <person name="Masukawa M."/>
            <person name="Mizubayashi T."/>
            <person name="Mukai Y."/>
            <person name="Nagasaki H."/>
            <person name="Nagata Y."/>
            <person name="Naito S."/>
            <person name="Nakashima M."/>
            <person name="Nakama Y."/>
            <person name="Nakamichi Y."/>
            <person name="Nakamura M."/>
            <person name="Meguro A."/>
            <person name="Negishi M."/>
            <person name="Ohta I."/>
            <person name="Ohta T."/>
            <person name="Okamoto M."/>
            <person name="Ono N."/>
            <person name="Saji S."/>
            <person name="Sakaguchi M."/>
            <person name="Sakai K."/>
            <person name="Shibata M."/>
            <person name="Shimokawa T."/>
            <person name="Song J."/>
            <person name="Takazaki Y."/>
            <person name="Terasawa K."/>
            <person name="Tsugane M."/>
            <person name="Tsuji K."/>
            <person name="Ueda S."/>
            <person name="Waki K."/>
            <person name="Yamagata H."/>
            <person name="Yamamoto M."/>
            <person name="Yamamoto S."/>
            <person name="Yamane H."/>
            <person name="Yoshiki S."/>
            <person name="Yoshihara R."/>
            <person name="Yukawa K."/>
            <person name="Zhong H."/>
            <person name="Yano M."/>
            <person name="Yuan Q."/>
            <person name="Ouyang S."/>
            <person name="Liu J."/>
            <person name="Jones K.M."/>
            <person name="Gansberger K."/>
            <person name="Moffat K."/>
            <person name="Hill J."/>
            <person name="Bera J."/>
            <person name="Fadrosh D."/>
            <person name="Jin S."/>
            <person name="Johri S."/>
            <person name="Kim M."/>
            <person name="Overton L."/>
            <person name="Reardon M."/>
            <person name="Tsitrin T."/>
            <person name="Vuong H."/>
            <person name="Weaver B."/>
            <person name="Ciecko A."/>
            <person name="Tallon L."/>
            <person name="Jackson J."/>
            <person name="Pai G."/>
            <person name="Aken S.V."/>
            <person name="Utterback T."/>
            <person name="Reidmuller S."/>
            <person name="Feldblyum T."/>
            <person name="Hsiao J."/>
            <person name="Zismann V."/>
            <person name="Iobst S."/>
            <person name="de Vazeille A.R."/>
            <person name="Buell C.R."/>
            <person name="Ying K."/>
            <person name="Li Y."/>
            <person name="Lu T."/>
            <person name="Huang Y."/>
            <person name="Zhao Q."/>
            <person name="Feng Q."/>
            <person name="Zhang L."/>
            <person name="Zhu J."/>
            <person name="Weng Q."/>
            <person name="Mu J."/>
            <person name="Lu Y."/>
            <person name="Fan D."/>
            <person name="Liu Y."/>
            <person name="Guan J."/>
            <person name="Zhang Y."/>
            <person name="Yu S."/>
            <person name="Liu X."/>
            <person name="Zhang Y."/>
            <person name="Hong G."/>
            <person name="Han B."/>
            <person name="Choisne N."/>
            <person name="Demange N."/>
            <person name="Orjeda G."/>
            <person name="Samain S."/>
            <person name="Cattolico L."/>
            <person name="Pelletier E."/>
            <person name="Couloux A."/>
            <person name="Segurens B."/>
            <person name="Wincker P."/>
            <person name="D'Hont A."/>
            <person name="Scarpelli C."/>
            <person name="Weissenbach J."/>
            <person name="Salanoubat M."/>
            <person name="Quetier F."/>
            <person name="Yu Y."/>
            <person name="Kim H.R."/>
            <person name="Rambo T."/>
            <person name="Currie J."/>
            <person name="Collura K."/>
            <person name="Luo M."/>
            <person name="Yang T."/>
            <person name="Ammiraju J.S.S."/>
            <person name="Engler F."/>
            <person name="Soderlund C."/>
            <person name="Wing R.A."/>
            <person name="Palmer L.E."/>
            <person name="de la Bastide M."/>
            <person name="Spiegel L."/>
            <person name="Nascimento L."/>
            <person name="Zutavern T."/>
            <person name="O'Shaughnessy A."/>
            <person name="Dike S."/>
            <person name="Dedhia N."/>
            <person name="Preston R."/>
            <person name="Balija V."/>
            <person name="McCombie W.R."/>
            <person name="Chow T."/>
            <person name="Chen H."/>
            <person name="Chung M."/>
            <person name="Chen C."/>
            <person name="Shaw J."/>
            <person name="Wu H."/>
            <person name="Hsiao K."/>
            <person name="Chao Y."/>
            <person name="Chu M."/>
            <person name="Cheng C."/>
            <person name="Hour A."/>
            <person name="Lee P."/>
            <person name="Lin S."/>
            <person name="Lin Y."/>
            <person name="Liou J."/>
            <person name="Liu S."/>
            <person name="Hsing Y."/>
            <person name="Raghuvanshi S."/>
            <person name="Mohanty A."/>
            <person name="Bharti A.K."/>
            <person name="Gaur A."/>
            <person name="Gupta V."/>
            <person name="Kumar D."/>
            <person name="Ravi V."/>
            <person name="Vij S."/>
            <person name="Kapur A."/>
            <person name="Khurana P."/>
            <person name="Khurana P."/>
            <person name="Khurana J.P."/>
            <person name="Tyagi A.K."/>
            <person name="Gaikwad K."/>
            <person name="Singh A."/>
            <person name="Dalal V."/>
            <person name="Srivastava S."/>
            <person name="Dixit A."/>
            <person name="Pal A.K."/>
            <person name="Ghazi I.A."/>
            <person name="Yadav M."/>
            <person name="Pandit A."/>
            <person name="Bhargava A."/>
            <person name="Sureshbabu K."/>
            <person name="Batra K."/>
            <person name="Sharma T.R."/>
            <person name="Mohapatra T."/>
            <person name="Singh N.K."/>
            <person name="Messing J."/>
            <person name="Nelson A.B."/>
            <person name="Fuks G."/>
            <person name="Kavchok S."/>
            <person name="Keizer G."/>
            <person name="Linton E."/>
            <person name="Llaca V."/>
            <person name="Song R."/>
            <person name="Tanyolac B."/>
            <person name="Young S."/>
            <person name="Ho-Il K."/>
            <person name="Hahn J.H."/>
            <person name="Sangsakoo G."/>
            <person name="Vanavichit A."/>
            <person name="de Mattos Luiz.A.T."/>
            <person name="Zimmer P.D."/>
            <person name="Malone G."/>
            <person name="Dellagostin O."/>
            <person name="de Oliveira A.C."/>
            <person name="Bevan M."/>
            <person name="Bancroft I."/>
            <person name="Minx P."/>
            <person name="Cordum H."/>
            <person name="Wilson R."/>
            <person name="Cheng Z."/>
            <person name="Jin W."/>
            <person name="Jiang J."/>
            <person name="Leong S.A."/>
            <person name="Iwama H."/>
            <person name="Gojobori T."/>
            <person name="Itoh T."/>
            <person name="Niimura Y."/>
            <person name="Fujii Y."/>
            <person name="Habara T."/>
            <person name="Sakai H."/>
            <person name="Sato Y."/>
            <person name="Wilson G."/>
            <person name="Kumar K."/>
            <person name="McCouch S."/>
            <person name="Juretic N."/>
            <person name="Hoen D."/>
            <person name="Wright S."/>
            <person name="Bruskiewich R."/>
            <person name="Bureau T."/>
            <person name="Miyao A."/>
            <person name="Hirochika H."/>
            <person name="Nishikawa T."/>
            <person name="Kadowaki K."/>
            <person name="Sugiura M."/>
            <person name="Burr B."/>
            <person name="Sasaki T."/>
        </authorList>
    </citation>
    <scope>NUCLEOTIDE SEQUENCE [LARGE SCALE GENOMIC DNA]</scope>
    <source>
        <strain evidence="3">cv. Nipponbare</strain>
    </source>
</reference>